<evidence type="ECO:0000313" key="2">
    <source>
        <dbReference type="Proteomes" id="UP000028725"/>
    </source>
</evidence>
<evidence type="ECO:0008006" key="3">
    <source>
        <dbReference type="Google" id="ProtNLM"/>
    </source>
</evidence>
<name>A0A085WSR8_9BACT</name>
<organism evidence="1 2">
    <name type="scientific">Hyalangium minutum</name>
    <dbReference type="NCBI Taxonomy" id="394096"/>
    <lineage>
        <taxon>Bacteria</taxon>
        <taxon>Pseudomonadati</taxon>
        <taxon>Myxococcota</taxon>
        <taxon>Myxococcia</taxon>
        <taxon>Myxococcales</taxon>
        <taxon>Cystobacterineae</taxon>
        <taxon>Archangiaceae</taxon>
        <taxon>Hyalangium</taxon>
    </lineage>
</organism>
<protein>
    <recommendedName>
        <fullName evidence="3">CHAT domain-containing protein</fullName>
    </recommendedName>
</protein>
<dbReference type="AlphaFoldDB" id="A0A085WSR8"/>
<dbReference type="EMBL" id="JMCB01000003">
    <property type="protein sequence ID" value="KFE70731.1"/>
    <property type="molecule type" value="Genomic_DNA"/>
</dbReference>
<gene>
    <name evidence="1" type="ORF">DB31_5773</name>
</gene>
<dbReference type="Proteomes" id="UP000028725">
    <property type="component" value="Unassembled WGS sequence"/>
</dbReference>
<accession>A0A085WSR8</accession>
<evidence type="ECO:0000313" key="1">
    <source>
        <dbReference type="EMBL" id="KFE70731.1"/>
    </source>
</evidence>
<dbReference type="STRING" id="394096.DB31_5773"/>
<proteinExistence type="predicted"/>
<sequence length="60" mass="6257">MLLAGLNLWGTQLAVLPACDTGRGDIKLGQGVRATKPHPHYWAPFIALGRAPPALASPAV</sequence>
<reference evidence="1 2" key="1">
    <citation type="submission" date="2014-04" db="EMBL/GenBank/DDBJ databases">
        <title>Genome assembly of Hyalangium minutum DSM 14724.</title>
        <authorList>
            <person name="Sharma G."/>
            <person name="Subramanian S."/>
        </authorList>
    </citation>
    <scope>NUCLEOTIDE SEQUENCE [LARGE SCALE GENOMIC DNA]</scope>
    <source>
        <strain evidence="1 2">DSM 14724</strain>
    </source>
</reference>
<comment type="caution">
    <text evidence="1">The sequence shown here is derived from an EMBL/GenBank/DDBJ whole genome shotgun (WGS) entry which is preliminary data.</text>
</comment>
<keyword evidence="2" id="KW-1185">Reference proteome</keyword>